<comment type="caution">
    <text evidence="1">The sequence shown here is derived from an EMBL/GenBank/DDBJ whole genome shotgun (WGS) entry which is preliminary data.</text>
</comment>
<accession>A0ABP9EMH7</accession>
<dbReference type="SUPFAM" id="SSF54427">
    <property type="entry name" value="NTF2-like"/>
    <property type="match status" value="2"/>
</dbReference>
<dbReference type="Proteomes" id="UP001500433">
    <property type="component" value="Unassembled WGS sequence"/>
</dbReference>
<evidence type="ECO:0008006" key="3">
    <source>
        <dbReference type="Google" id="ProtNLM"/>
    </source>
</evidence>
<organism evidence="1 2">
    <name type="scientific">Flaviramulus aquimarinus</name>
    <dbReference type="NCBI Taxonomy" id="1170456"/>
    <lineage>
        <taxon>Bacteria</taxon>
        <taxon>Pseudomonadati</taxon>
        <taxon>Bacteroidota</taxon>
        <taxon>Flavobacteriia</taxon>
        <taxon>Flavobacteriales</taxon>
        <taxon>Flavobacteriaceae</taxon>
        <taxon>Flaviramulus</taxon>
    </lineage>
</organism>
<evidence type="ECO:0000313" key="2">
    <source>
        <dbReference type="Proteomes" id="UP001500433"/>
    </source>
</evidence>
<dbReference type="EMBL" id="BAABJH010000001">
    <property type="protein sequence ID" value="GAA4882991.1"/>
    <property type="molecule type" value="Genomic_DNA"/>
</dbReference>
<name>A0ABP9EMH7_9FLAO</name>
<sequence length="309" mass="35632">MKKHVIIFMMAFSVVMYSQKKKNGTVFIEHPAITAVEAMQQADIAGDSEKVATFLADDFKSISGTTRNKNAKGTNKEDFLKWVENRKKWVSYASLTRHGEAYPDAIEYKGGKTWVQTWNYLKGVHDKTGVKIEMPVHNLYRLNKDNKIELAVNYNYDVGKDIRQAFAERTNGTIYNQHDCINKVRRMMAAFENMDLEKAYSYFDEKASFSNLEMPVGERMNLEELKAGHQDFYKNFEIESIDVVGYPDALDYEIGGGGMTVQSWWNFRVIRKSDKKKLIMPAMYTHDFNDDGMIVRSIGYFSSKVLESK</sequence>
<gene>
    <name evidence="1" type="ORF">GCM10023311_01380</name>
</gene>
<reference evidence="2" key="1">
    <citation type="journal article" date="2019" name="Int. J. Syst. Evol. Microbiol.">
        <title>The Global Catalogue of Microorganisms (GCM) 10K type strain sequencing project: providing services to taxonomists for standard genome sequencing and annotation.</title>
        <authorList>
            <consortium name="The Broad Institute Genomics Platform"/>
            <consortium name="The Broad Institute Genome Sequencing Center for Infectious Disease"/>
            <person name="Wu L."/>
            <person name="Ma J."/>
        </authorList>
    </citation>
    <scope>NUCLEOTIDE SEQUENCE [LARGE SCALE GENOMIC DNA]</scope>
    <source>
        <strain evidence="2">JCM 18274</strain>
    </source>
</reference>
<protein>
    <recommendedName>
        <fullName evidence="3">Nuclear transport factor 2 family protein</fullName>
    </recommendedName>
</protein>
<dbReference type="Gene3D" id="3.10.450.50">
    <property type="match status" value="2"/>
</dbReference>
<keyword evidence="2" id="KW-1185">Reference proteome</keyword>
<proteinExistence type="predicted"/>
<dbReference type="RefSeq" id="WP_345271987.1">
    <property type="nucleotide sequence ID" value="NZ_BAABJH010000001.1"/>
</dbReference>
<dbReference type="InterPro" id="IPR032710">
    <property type="entry name" value="NTF2-like_dom_sf"/>
</dbReference>
<evidence type="ECO:0000313" key="1">
    <source>
        <dbReference type="EMBL" id="GAA4882991.1"/>
    </source>
</evidence>